<evidence type="ECO:0000313" key="2">
    <source>
        <dbReference type="EMBL" id="TWP50445.1"/>
    </source>
</evidence>
<evidence type="ECO:0000313" key="3">
    <source>
        <dbReference type="Proteomes" id="UP000316639"/>
    </source>
</evidence>
<dbReference type="SMART" id="SM00347">
    <property type="entry name" value="HTH_MARR"/>
    <property type="match status" value="1"/>
</dbReference>
<dbReference type="SUPFAM" id="SSF46785">
    <property type="entry name" value="Winged helix' DNA-binding domain"/>
    <property type="match status" value="1"/>
</dbReference>
<sequence length="160" mass="17464">MEVTAMKPFSSNAAAVDMYQQPGHLIRRAQQVHNQLWAAEVSSDVTSTQFAVLSAIAVNPATDQNSLAREASLDTSTVADVVNRLAARGFLARAKHPEDRRRNVLTLTDEGARVFEEISESALRMTDKLVGCLTEGDRRDLVRILQRVVEAGESGEGGRT</sequence>
<proteinExistence type="predicted"/>
<dbReference type="GO" id="GO:0006950">
    <property type="term" value="P:response to stress"/>
    <property type="evidence" value="ECO:0007669"/>
    <property type="project" value="TreeGrafter"/>
</dbReference>
<dbReference type="EMBL" id="VOBR01000012">
    <property type="protein sequence ID" value="TWP50445.1"/>
    <property type="molecule type" value="Genomic_DNA"/>
</dbReference>
<dbReference type="Gene3D" id="1.10.10.10">
    <property type="entry name" value="Winged helix-like DNA-binding domain superfamily/Winged helix DNA-binding domain"/>
    <property type="match status" value="1"/>
</dbReference>
<evidence type="ECO:0000259" key="1">
    <source>
        <dbReference type="PROSITE" id="PS50995"/>
    </source>
</evidence>
<dbReference type="GO" id="GO:0003700">
    <property type="term" value="F:DNA-binding transcription factor activity"/>
    <property type="evidence" value="ECO:0007669"/>
    <property type="project" value="InterPro"/>
</dbReference>
<gene>
    <name evidence="2" type="ORF">FKR81_19910</name>
</gene>
<comment type="caution">
    <text evidence="2">The sequence shown here is derived from an EMBL/GenBank/DDBJ whole genome shotgun (WGS) entry which is preliminary data.</text>
</comment>
<dbReference type="InterPro" id="IPR036390">
    <property type="entry name" value="WH_DNA-bd_sf"/>
</dbReference>
<dbReference type="InterPro" id="IPR000835">
    <property type="entry name" value="HTH_MarR-typ"/>
</dbReference>
<accession>A0A563ERS2</accession>
<protein>
    <submittedName>
        <fullName evidence="2">MarR family transcriptional regulator</fullName>
    </submittedName>
</protein>
<dbReference type="Proteomes" id="UP000316639">
    <property type="component" value="Unassembled WGS sequence"/>
</dbReference>
<dbReference type="AlphaFoldDB" id="A0A563ERS2"/>
<name>A0A563ERS2_9PSEU</name>
<dbReference type="PANTHER" id="PTHR33164:SF95">
    <property type="entry name" value="TRANSCRIPTIONAL REGULATOR"/>
    <property type="match status" value="1"/>
</dbReference>
<feature type="domain" description="HTH marR-type" evidence="1">
    <location>
        <begin position="15"/>
        <end position="150"/>
    </location>
</feature>
<dbReference type="PRINTS" id="PR00598">
    <property type="entry name" value="HTHMARR"/>
</dbReference>
<dbReference type="OrthoDB" id="3174724at2"/>
<dbReference type="PROSITE" id="PS50995">
    <property type="entry name" value="HTH_MARR_2"/>
    <property type="match status" value="1"/>
</dbReference>
<dbReference type="Pfam" id="PF01047">
    <property type="entry name" value="MarR"/>
    <property type="match status" value="1"/>
</dbReference>
<keyword evidence="3" id="KW-1185">Reference proteome</keyword>
<dbReference type="PANTHER" id="PTHR33164">
    <property type="entry name" value="TRANSCRIPTIONAL REGULATOR, MARR FAMILY"/>
    <property type="match status" value="1"/>
</dbReference>
<organism evidence="2 3">
    <name type="scientific">Lentzea tibetensis</name>
    <dbReference type="NCBI Taxonomy" id="2591470"/>
    <lineage>
        <taxon>Bacteria</taxon>
        <taxon>Bacillati</taxon>
        <taxon>Actinomycetota</taxon>
        <taxon>Actinomycetes</taxon>
        <taxon>Pseudonocardiales</taxon>
        <taxon>Pseudonocardiaceae</taxon>
        <taxon>Lentzea</taxon>
    </lineage>
</organism>
<reference evidence="2 3" key="1">
    <citation type="submission" date="2019-07" db="EMBL/GenBank/DDBJ databases">
        <title>Lentzea xizangensis sp. nov., isolated from Qinghai-Tibetan Plateau Soils.</title>
        <authorList>
            <person name="Huang J."/>
        </authorList>
    </citation>
    <scope>NUCLEOTIDE SEQUENCE [LARGE SCALE GENOMIC DNA]</scope>
    <source>
        <strain evidence="2 3">FXJ1.1311</strain>
    </source>
</reference>
<dbReference type="InterPro" id="IPR039422">
    <property type="entry name" value="MarR/SlyA-like"/>
</dbReference>
<dbReference type="InterPro" id="IPR036388">
    <property type="entry name" value="WH-like_DNA-bd_sf"/>
</dbReference>